<dbReference type="PRINTS" id="PR00740">
    <property type="entry name" value="GLHYDRLASE27"/>
</dbReference>
<evidence type="ECO:0000256" key="7">
    <source>
        <dbReference type="ARBA" id="ARBA00023180"/>
    </source>
</evidence>
<comment type="caution">
    <text evidence="13">The sequence shown here is derived from an EMBL/GenBank/DDBJ whole genome shotgun (WGS) entry which is preliminary data.</text>
</comment>
<keyword evidence="11" id="KW-0472">Membrane</keyword>
<dbReference type="SUPFAM" id="SSF51445">
    <property type="entry name" value="(Trans)glycosidases"/>
    <property type="match status" value="1"/>
</dbReference>
<evidence type="ECO:0000256" key="9">
    <source>
        <dbReference type="ARBA" id="ARBA00023295"/>
    </source>
</evidence>
<evidence type="ECO:0000313" key="13">
    <source>
        <dbReference type="EMBL" id="KAL3878507.1"/>
    </source>
</evidence>
<evidence type="ECO:0000256" key="5">
    <source>
        <dbReference type="ARBA" id="ARBA00023098"/>
    </source>
</evidence>
<keyword evidence="14" id="KW-1185">Reference proteome</keyword>
<evidence type="ECO:0000256" key="1">
    <source>
        <dbReference type="ARBA" id="ARBA00004371"/>
    </source>
</evidence>
<keyword evidence="11" id="KW-0812">Transmembrane</keyword>
<keyword evidence="9 10" id="KW-0326">Glycosidase</keyword>
<evidence type="ECO:0000256" key="10">
    <source>
        <dbReference type="RuleBase" id="RU361168"/>
    </source>
</evidence>
<dbReference type="Proteomes" id="UP001634394">
    <property type="component" value="Unassembled WGS sequence"/>
</dbReference>
<dbReference type="PANTHER" id="PTHR11452:SF83">
    <property type="entry name" value="ALPHA-GALACTOSIDASE"/>
    <property type="match status" value="1"/>
</dbReference>
<feature type="transmembrane region" description="Helical" evidence="11">
    <location>
        <begin position="16"/>
        <end position="33"/>
    </location>
</feature>
<evidence type="ECO:0000256" key="3">
    <source>
        <dbReference type="ARBA" id="ARBA00011738"/>
    </source>
</evidence>
<keyword evidence="8" id="KW-0458">Lysosome</keyword>
<dbReference type="InterPro" id="IPR035373">
    <property type="entry name" value="Melibiase/NAGA_C"/>
</dbReference>
<dbReference type="GO" id="GO:0005764">
    <property type="term" value="C:lysosome"/>
    <property type="evidence" value="ECO:0007669"/>
    <property type="project" value="UniProtKB-SubCell"/>
</dbReference>
<dbReference type="Pfam" id="PF17450">
    <property type="entry name" value="Melibiase_2_C"/>
    <property type="match status" value="1"/>
</dbReference>
<dbReference type="Pfam" id="PF16499">
    <property type="entry name" value="Melibiase_2"/>
    <property type="match status" value="1"/>
</dbReference>
<keyword evidence="4 10" id="KW-0378">Hydrolase</keyword>
<dbReference type="Gene3D" id="2.60.40.1180">
    <property type="entry name" value="Golgi alpha-mannosidase II"/>
    <property type="match status" value="1"/>
</dbReference>
<organism evidence="13 14">
    <name type="scientific">Sinanodonta woodiana</name>
    <name type="common">Chinese pond mussel</name>
    <name type="synonym">Anodonta woodiana</name>
    <dbReference type="NCBI Taxonomy" id="1069815"/>
    <lineage>
        <taxon>Eukaryota</taxon>
        <taxon>Metazoa</taxon>
        <taxon>Spiralia</taxon>
        <taxon>Lophotrochozoa</taxon>
        <taxon>Mollusca</taxon>
        <taxon>Bivalvia</taxon>
        <taxon>Autobranchia</taxon>
        <taxon>Heteroconchia</taxon>
        <taxon>Palaeoheterodonta</taxon>
        <taxon>Unionida</taxon>
        <taxon>Unionoidea</taxon>
        <taxon>Unionidae</taxon>
        <taxon>Unioninae</taxon>
        <taxon>Sinanodonta</taxon>
    </lineage>
</organism>
<dbReference type="InterPro" id="IPR002241">
    <property type="entry name" value="Glyco_hydro_27"/>
</dbReference>
<evidence type="ECO:0000259" key="12">
    <source>
        <dbReference type="Pfam" id="PF17450"/>
    </source>
</evidence>
<proteinExistence type="inferred from homology"/>
<keyword evidence="7" id="KW-0325">Glycoprotein</keyword>
<dbReference type="GO" id="GO:0019377">
    <property type="term" value="P:glycolipid catabolic process"/>
    <property type="evidence" value="ECO:0007669"/>
    <property type="project" value="UniProtKB-ARBA"/>
</dbReference>
<keyword evidence="6 10" id="KW-1015">Disulfide bond</keyword>
<comment type="subunit">
    <text evidence="3 10">Homodimer.</text>
</comment>
<protein>
    <recommendedName>
        <fullName evidence="10">Alpha-galactosidase</fullName>
        <ecNumber evidence="10">3.2.1.-</ecNumber>
    </recommendedName>
</protein>
<keyword evidence="5" id="KW-0443">Lipid metabolism</keyword>
<evidence type="ECO:0000256" key="2">
    <source>
        <dbReference type="ARBA" id="ARBA00009743"/>
    </source>
</evidence>
<accession>A0ABD3WX09</accession>
<feature type="domain" description="Alpha galactosidase A C-terminal" evidence="12">
    <location>
        <begin position="326"/>
        <end position="411"/>
    </location>
</feature>
<evidence type="ECO:0000313" key="14">
    <source>
        <dbReference type="Proteomes" id="UP001634394"/>
    </source>
</evidence>
<dbReference type="Gene3D" id="3.20.20.70">
    <property type="entry name" value="Aldolase class I"/>
    <property type="match status" value="1"/>
</dbReference>
<evidence type="ECO:0000256" key="4">
    <source>
        <dbReference type="ARBA" id="ARBA00022801"/>
    </source>
</evidence>
<dbReference type="CDD" id="cd14792">
    <property type="entry name" value="GH27"/>
    <property type="match status" value="1"/>
</dbReference>
<keyword evidence="11" id="KW-1133">Transmembrane helix</keyword>
<dbReference type="InterPro" id="IPR017853">
    <property type="entry name" value="GH"/>
</dbReference>
<comment type="similarity">
    <text evidence="2 10">Belongs to the glycosyl hydrolase 27 family.</text>
</comment>
<comment type="subcellular location">
    <subcellularLocation>
        <location evidence="1">Lysosome</location>
    </subcellularLocation>
</comment>
<dbReference type="SUPFAM" id="SSF51011">
    <property type="entry name" value="Glycosyl hydrolase domain"/>
    <property type="match status" value="1"/>
</dbReference>
<evidence type="ECO:0000256" key="8">
    <source>
        <dbReference type="ARBA" id="ARBA00023228"/>
    </source>
</evidence>
<dbReference type="InterPro" id="IPR013785">
    <property type="entry name" value="Aldolase_TIM"/>
</dbReference>
<evidence type="ECO:0000256" key="6">
    <source>
        <dbReference type="ARBA" id="ARBA00023157"/>
    </source>
</evidence>
<name>A0ABD3WX09_SINWO</name>
<dbReference type="FunFam" id="3.20.20.70:FF:000070">
    <property type="entry name" value="Alpha-galactosidase"/>
    <property type="match status" value="1"/>
</dbReference>
<sequence length="421" mass="47388">MISHIFGCVLDGSRMIAAWFLIILGFLPLMLALNNGLARTPPMGWLSWQRFRCNTDCKNDPYNCISENLYMQMADHLVMDGYAKFGYKYVNIDDCWMAMERGPDGRLQADPDRFPHGIKYLADYVHSKGLKLGIYEDFGTKTCGGYPGSEFYLQLDAETFADWGIDMLKLDGCYSDTADMAYGYPAMGFFLNKTGRPILYSCSWPAYIFDSTPGPDYKTIANFCNIWRNYDDIDDSFDSVKSIIEFYANDKGNFTEVAGPGNFNDPDMIILGNYGLSYEQEKVQMALWAIMAAPLFMSNDLRSIRPESKDLLQNPRIIMINQDYLGIQGRRILKMGDIEIWTKPMVPEGKSKAYAILNLASGGGPTKIDLPFETLGLTEKEGYNVTEVFSGTYLGVFNASSVQTLWVNPSGVYLGYASFDP</sequence>
<gene>
    <name evidence="13" type="ORF">ACJMK2_030849</name>
</gene>
<dbReference type="AlphaFoldDB" id="A0ABD3WX09"/>
<evidence type="ECO:0000256" key="11">
    <source>
        <dbReference type="SAM" id="Phobius"/>
    </source>
</evidence>
<dbReference type="EMBL" id="JBJQND010000004">
    <property type="protein sequence ID" value="KAL3878507.1"/>
    <property type="molecule type" value="Genomic_DNA"/>
</dbReference>
<dbReference type="EC" id="3.2.1.-" evidence="10"/>
<dbReference type="InterPro" id="IPR013780">
    <property type="entry name" value="Glyco_hydro_b"/>
</dbReference>
<dbReference type="PANTHER" id="PTHR11452">
    <property type="entry name" value="ALPHA-GALACTOSIDASE/ALPHA-N-ACETYLGALACTOSAMINIDASE"/>
    <property type="match status" value="1"/>
</dbReference>
<dbReference type="GO" id="GO:0016020">
    <property type="term" value="C:membrane"/>
    <property type="evidence" value="ECO:0007669"/>
    <property type="project" value="GOC"/>
</dbReference>
<reference evidence="13 14" key="1">
    <citation type="submission" date="2024-11" db="EMBL/GenBank/DDBJ databases">
        <title>Chromosome-level genome assembly of the freshwater bivalve Anodonta woodiana.</title>
        <authorList>
            <person name="Chen X."/>
        </authorList>
    </citation>
    <scope>NUCLEOTIDE SEQUENCE [LARGE SCALE GENOMIC DNA]</scope>
    <source>
        <strain evidence="13">MN2024</strain>
        <tissue evidence="13">Gills</tissue>
    </source>
</reference>
<dbReference type="GO" id="GO:0004553">
    <property type="term" value="F:hydrolase activity, hydrolyzing O-glycosyl compounds"/>
    <property type="evidence" value="ECO:0007669"/>
    <property type="project" value="UniProtKB-ARBA"/>
</dbReference>